<reference evidence="5 6" key="1">
    <citation type="submission" date="2020-04" db="EMBL/GenBank/DDBJ databases">
        <title>Massilia sp. nov., a cold adapted bacteria isolated from Arctic soil.</title>
        <authorList>
            <person name="Son J."/>
            <person name="Ka J.-O."/>
        </authorList>
    </citation>
    <scope>NUCLEOTIDE SEQUENCE [LARGE SCALE GENOMIC DNA]</scope>
    <source>
        <strain evidence="5 6">ML15P13</strain>
    </source>
</reference>
<evidence type="ECO:0000256" key="1">
    <source>
        <dbReference type="ARBA" id="ARBA00012528"/>
    </source>
</evidence>
<dbReference type="AlphaFoldDB" id="A0A7Y2K404"/>
<dbReference type="PANTHER" id="PTHR45138">
    <property type="entry name" value="REGULATORY COMPONENTS OF SENSORY TRANSDUCTION SYSTEM"/>
    <property type="match status" value="1"/>
</dbReference>
<comment type="caution">
    <text evidence="5">The sequence shown here is derived from an EMBL/GenBank/DDBJ whole genome shotgun (WGS) entry which is preliminary data.</text>
</comment>
<dbReference type="GO" id="GO:0005886">
    <property type="term" value="C:plasma membrane"/>
    <property type="evidence" value="ECO:0007669"/>
    <property type="project" value="TreeGrafter"/>
</dbReference>
<sequence>MWCGTVPALLLACASACGAAEVDSTRIAAAQARLRELAQLAEKSNPKARALLVQEAAALDAALPYPVRIAYLRLLRRTHADAGKLREAYAVDEQVIRLAGLENDAVQVALASLGRVHKLLNDNDPAAAMALLESLNAQYQGLGNTEFTASADVAYGAIYNIMGQHDRAFSHYLRGLELVQRHPGLWTPREPDLRLALARLYVNTGAPAKALDTTRAYREARGAMPPLVEASMHFMDGRAYVSLSQLRQAHVSFGRALALARRNELSWLEANILGNVADAWLKEHRYLEAERAARAAIVVAEAVVEQSAIQMAYANLGFALFGQGRILEGSMYIDRTAAELRKAGAMLGVANMLAEKGAALEKAGLYKQALQTVREREGILETLAIERRDKAFAALQEQFNAKQRAAQIASLRQENAVKDAEIRNRTLRQAVTSLGAALALVLSGFVTMLYRRSQRTGRRLAELNAELAHSSAHDPLTGLYNRRSFVERMRQRDLQAGERRSGELAAQAGESDDCFILLDIDHFKRINDQHGHAAGDLVLVEVGRRLNEAVRDSDMVLRWGGEEFLVYSQGVTASQYPLLVQRILNAIAAAPVVLEDGSALAVSATAGAVSLPAAPDPAFGWEQAIALADRALYKGKEAGRNRGFIVDAALPGQAPGDELELRLQLVTPDMYWQPAH</sequence>
<evidence type="ECO:0000256" key="2">
    <source>
        <dbReference type="ARBA" id="ARBA00034247"/>
    </source>
</evidence>
<dbReference type="CDD" id="cd01949">
    <property type="entry name" value="GGDEF"/>
    <property type="match status" value="1"/>
</dbReference>
<evidence type="ECO:0000256" key="3">
    <source>
        <dbReference type="SAM" id="SignalP"/>
    </source>
</evidence>
<dbReference type="SMART" id="SM00267">
    <property type="entry name" value="GGDEF"/>
    <property type="match status" value="1"/>
</dbReference>
<evidence type="ECO:0000259" key="4">
    <source>
        <dbReference type="PROSITE" id="PS50887"/>
    </source>
</evidence>
<dbReference type="InterPro" id="IPR011990">
    <property type="entry name" value="TPR-like_helical_dom_sf"/>
</dbReference>
<dbReference type="InterPro" id="IPR043128">
    <property type="entry name" value="Rev_trsase/Diguanyl_cyclase"/>
</dbReference>
<dbReference type="EC" id="2.7.7.65" evidence="1"/>
<dbReference type="InterPro" id="IPR019734">
    <property type="entry name" value="TPR_rpt"/>
</dbReference>
<dbReference type="SUPFAM" id="SSF55073">
    <property type="entry name" value="Nucleotide cyclase"/>
    <property type="match status" value="1"/>
</dbReference>
<dbReference type="GO" id="GO:0043709">
    <property type="term" value="P:cell adhesion involved in single-species biofilm formation"/>
    <property type="evidence" value="ECO:0007669"/>
    <property type="project" value="TreeGrafter"/>
</dbReference>
<protein>
    <recommendedName>
        <fullName evidence="1">diguanylate cyclase</fullName>
        <ecNumber evidence="1">2.7.7.65</ecNumber>
    </recommendedName>
</protein>
<dbReference type="PANTHER" id="PTHR45138:SF9">
    <property type="entry name" value="DIGUANYLATE CYCLASE DGCM-RELATED"/>
    <property type="match status" value="1"/>
</dbReference>
<comment type="catalytic activity">
    <reaction evidence="2">
        <text>2 GTP = 3',3'-c-di-GMP + 2 diphosphate</text>
        <dbReference type="Rhea" id="RHEA:24898"/>
        <dbReference type="ChEBI" id="CHEBI:33019"/>
        <dbReference type="ChEBI" id="CHEBI:37565"/>
        <dbReference type="ChEBI" id="CHEBI:58805"/>
        <dbReference type="EC" id="2.7.7.65"/>
    </reaction>
</comment>
<dbReference type="GO" id="GO:1902201">
    <property type="term" value="P:negative regulation of bacterial-type flagellum-dependent cell motility"/>
    <property type="evidence" value="ECO:0007669"/>
    <property type="project" value="TreeGrafter"/>
</dbReference>
<dbReference type="NCBIfam" id="TIGR00254">
    <property type="entry name" value="GGDEF"/>
    <property type="match status" value="1"/>
</dbReference>
<dbReference type="SUPFAM" id="SSF48452">
    <property type="entry name" value="TPR-like"/>
    <property type="match status" value="2"/>
</dbReference>
<dbReference type="Gene3D" id="3.30.70.270">
    <property type="match status" value="1"/>
</dbReference>
<organism evidence="5 6">
    <name type="scientific">Telluria aromaticivorans</name>
    <dbReference type="NCBI Taxonomy" id="2725995"/>
    <lineage>
        <taxon>Bacteria</taxon>
        <taxon>Pseudomonadati</taxon>
        <taxon>Pseudomonadota</taxon>
        <taxon>Betaproteobacteria</taxon>
        <taxon>Burkholderiales</taxon>
        <taxon>Oxalobacteraceae</taxon>
        <taxon>Telluria group</taxon>
        <taxon>Telluria</taxon>
    </lineage>
</organism>
<evidence type="ECO:0000313" key="6">
    <source>
        <dbReference type="Proteomes" id="UP000533905"/>
    </source>
</evidence>
<name>A0A7Y2K404_9BURK</name>
<feature type="signal peptide" evidence="3">
    <location>
        <begin position="1"/>
        <end position="19"/>
    </location>
</feature>
<evidence type="ECO:0000313" key="5">
    <source>
        <dbReference type="EMBL" id="NNG25818.1"/>
    </source>
</evidence>
<feature type="chain" id="PRO_5031016624" description="diguanylate cyclase" evidence="3">
    <location>
        <begin position="20"/>
        <end position="676"/>
    </location>
</feature>
<dbReference type="InterPro" id="IPR000160">
    <property type="entry name" value="GGDEF_dom"/>
</dbReference>
<gene>
    <name evidence="5" type="ORF">HGB41_22805</name>
</gene>
<dbReference type="Gene3D" id="1.25.40.10">
    <property type="entry name" value="Tetratricopeptide repeat domain"/>
    <property type="match status" value="2"/>
</dbReference>
<dbReference type="Pfam" id="PF00990">
    <property type="entry name" value="GGDEF"/>
    <property type="match status" value="1"/>
</dbReference>
<keyword evidence="6" id="KW-1185">Reference proteome</keyword>
<dbReference type="Proteomes" id="UP000533905">
    <property type="component" value="Unassembled WGS sequence"/>
</dbReference>
<dbReference type="PROSITE" id="PS50887">
    <property type="entry name" value="GGDEF"/>
    <property type="match status" value="1"/>
</dbReference>
<keyword evidence="3" id="KW-0732">Signal</keyword>
<dbReference type="InterPro" id="IPR029787">
    <property type="entry name" value="Nucleotide_cyclase"/>
</dbReference>
<accession>A0A7Y2K404</accession>
<dbReference type="GO" id="GO:0052621">
    <property type="term" value="F:diguanylate cyclase activity"/>
    <property type="evidence" value="ECO:0007669"/>
    <property type="project" value="UniProtKB-EC"/>
</dbReference>
<dbReference type="SMART" id="SM00028">
    <property type="entry name" value="TPR"/>
    <property type="match status" value="4"/>
</dbReference>
<feature type="domain" description="GGDEF" evidence="4">
    <location>
        <begin position="511"/>
        <end position="648"/>
    </location>
</feature>
<dbReference type="InterPro" id="IPR050469">
    <property type="entry name" value="Diguanylate_Cyclase"/>
</dbReference>
<proteinExistence type="predicted"/>
<dbReference type="EMBL" id="JABAIV010000016">
    <property type="protein sequence ID" value="NNG25818.1"/>
    <property type="molecule type" value="Genomic_DNA"/>
</dbReference>